<dbReference type="InterPro" id="IPR011990">
    <property type="entry name" value="TPR-like_helical_dom_sf"/>
</dbReference>
<gene>
    <name evidence="3" type="ORF">METBISCDRAFT_18082</name>
</gene>
<keyword evidence="4" id="KW-1185">Reference proteome</keyword>
<evidence type="ECO:0000256" key="1">
    <source>
        <dbReference type="ARBA" id="ARBA00005351"/>
    </source>
</evidence>
<protein>
    <recommendedName>
        <fullName evidence="5">DUF410-domain-containing protein</fullName>
    </recommendedName>
</protein>
<keyword evidence="2" id="KW-0472">Membrane</keyword>
<dbReference type="Proteomes" id="UP000268321">
    <property type="component" value="Unassembled WGS sequence"/>
</dbReference>
<dbReference type="GO" id="GO:0045048">
    <property type="term" value="P:protein insertion into ER membrane"/>
    <property type="evidence" value="ECO:0007669"/>
    <property type="project" value="InterPro"/>
</dbReference>
<dbReference type="EMBL" id="ML004478">
    <property type="protein sequence ID" value="RKP29689.1"/>
    <property type="molecule type" value="Genomic_DNA"/>
</dbReference>
<comment type="similarity">
    <text evidence="1">Belongs to the GET4 family.</text>
</comment>
<keyword evidence="2" id="KW-1133">Transmembrane helix</keyword>
<reference evidence="4" key="1">
    <citation type="journal article" date="2018" name="Nat. Microbiol.">
        <title>Leveraging single-cell genomics to expand the fungal tree of life.</title>
        <authorList>
            <person name="Ahrendt S.R."/>
            <person name="Quandt C.A."/>
            <person name="Ciobanu D."/>
            <person name="Clum A."/>
            <person name="Salamov A."/>
            <person name="Andreopoulos B."/>
            <person name="Cheng J.F."/>
            <person name="Woyke T."/>
            <person name="Pelin A."/>
            <person name="Henrissat B."/>
            <person name="Reynolds N.K."/>
            <person name="Benny G.L."/>
            <person name="Smith M.E."/>
            <person name="James T.Y."/>
            <person name="Grigoriev I.V."/>
        </authorList>
    </citation>
    <scope>NUCLEOTIDE SEQUENCE [LARGE SCALE GENOMIC DNA]</scope>
    <source>
        <strain evidence="4">Baker2002</strain>
    </source>
</reference>
<proteinExistence type="inferred from homology"/>
<dbReference type="GO" id="GO:0072380">
    <property type="term" value="C:TRC complex"/>
    <property type="evidence" value="ECO:0007669"/>
    <property type="project" value="TreeGrafter"/>
</dbReference>
<dbReference type="Gene3D" id="1.25.40.10">
    <property type="entry name" value="Tetratricopeptide repeat domain"/>
    <property type="match status" value="1"/>
</dbReference>
<keyword evidence="2" id="KW-0812">Transmembrane</keyword>
<dbReference type="OrthoDB" id="10252405at2759"/>
<feature type="transmembrane region" description="Helical" evidence="2">
    <location>
        <begin position="232"/>
        <end position="254"/>
    </location>
</feature>
<evidence type="ECO:0000313" key="3">
    <source>
        <dbReference type="EMBL" id="RKP29689.1"/>
    </source>
</evidence>
<dbReference type="PANTHER" id="PTHR12875:SF0">
    <property type="entry name" value="GOLGI TO ER TRAFFIC PROTEIN 4 HOMOLOG"/>
    <property type="match status" value="1"/>
</dbReference>
<organism evidence="3 4">
    <name type="scientific">Metschnikowia bicuspidata</name>
    <dbReference type="NCBI Taxonomy" id="27322"/>
    <lineage>
        <taxon>Eukaryota</taxon>
        <taxon>Fungi</taxon>
        <taxon>Dikarya</taxon>
        <taxon>Ascomycota</taxon>
        <taxon>Saccharomycotina</taxon>
        <taxon>Pichiomycetes</taxon>
        <taxon>Metschnikowiaceae</taxon>
        <taxon>Metschnikowia</taxon>
    </lineage>
</organism>
<evidence type="ECO:0000313" key="4">
    <source>
        <dbReference type="Proteomes" id="UP000268321"/>
    </source>
</evidence>
<dbReference type="AlphaFoldDB" id="A0A4V1J2T6"/>
<name>A0A4V1J2T6_9ASCO</name>
<evidence type="ECO:0008006" key="5">
    <source>
        <dbReference type="Google" id="ProtNLM"/>
    </source>
</evidence>
<dbReference type="Pfam" id="PF04190">
    <property type="entry name" value="GET4"/>
    <property type="match status" value="1"/>
</dbReference>
<sequence length="313" mass="35056">MSDKNAKTILRFQQRVDNKEFYEAHQTIRTIVNRYVRSRQFTPALDLLAQGSAILAKNKEYASATDLILYMILVYQDAGISCLDKERKMKLIELISLLPDTDPALSDLAKASIAWSKATDELTFGDSSLHHLFGCKLLGAVTSQPLDEMQHKMFAVAELHLALGTFESLPVYVDYLFQWYLQSGAGADPGQFLARAVFNYAYLKNLQFLNSAIDRFVALYQRECCAVMEQDGLLIVFPNLPLLVFLQLLAATLAKADAGGKFMKLLNHYQGQLNEYQLVAPVEYLGSLYFQLQLGNPNAGNNMLANLMGGLFK</sequence>
<accession>A0A4V1J2T6</accession>
<dbReference type="PANTHER" id="PTHR12875">
    <property type="entry name" value="GOLGI TO ER TRAFFIC PROTEIN 4 HOMOLOG"/>
    <property type="match status" value="1"/>
</dbReference>
<dbReference type="InterPro" id="IPR007317">
    <property type="entry name" value="GET4"/>
</dbReference>
<evidence type="ECO:0000256" key="2">
    <source>
        <dbReference type="SAM" id="Phobius"/>
    </source>
</evidence>